<keyword evidence="1" id="KW-1133">Transmembrane helix</keyword>
<keyword evidence="1" id="KW-0472">Membrane</keyword>
<keyword evidence="1" id="KW-0812">Transmembrane</keyword>
<evidence type="ECO:0000256" key="1">
    <source>
        <dbReference type="SAM" id="Phobius"/>
    </source>
</evidence>
<reference evidence="2" key="1">
    <citation type="journal article" date="1999" name="Methods Enzymol.">
        <title>High-efficiency full-length cDNA cloning.</title>
        <authorList>
            <person name="Carninci P."/>
            <person name="Hayashizaki Y."/>
        </authorList>
    </citation>
    <scope>NUCLEOTIDE SEQUENCE</scope>
    <source>
        <strain evidence="2">C57BL/6J</strain>
        <tissue evidence="2">Vagina</tissue>
    </source>
</reference>
<reference evidence="2" key="6">
    <citation type="submission" date="2004-03" db="EMBL/GenBank/DDBJ databases">
        <authorList>
            <person name="Arakawa T."/>
            <person name="Carninci P."/>
            <person name="Fukuda S."/>
            <person name="Hashizume W."/>
            <person name="Hayashida K."/>
            <person name="Hori F."/>
            <person name="Iida J."/>
            <person name="Imamura K."/>
            <person name="Imotani K."/>
            <person name="Itoh M."/>
            <person name="Kanagawa S."/>
            <person name="Kawai J."/>
            <person name="Kojima M."/>
            <person name="Konno H."/>
            <person name="Murata M."/>
            <person name="Nakamura M."/>
            <person name="Ninomiya N."/>
            <person name="Nishiyori H."/>
            <person name="Nomura K."/>
            <person name="Ohno M."/>
            <person name="Sakazume N."/>
            <person name="Sano H."/>
            <person name="Sasaki D."/>
            <person name="Shibata K."/>
            <person name="Shiraki T."/>
            <person name="Tagami M."/>
            <person name="Tagami Y."/>
            <person name="Waki K."/>
            <person name="Watahiki A."/>
            <person name="Muramatsu M."/>
            <person name="Hayashizaki Y."/>
        </authorList>
    </citation>
    <scope>NUCLEOTIDE SEQUENCE</scope>
    <source>
        <strain evidence="2">C57BL/6J</strain>
        <tissue evidence="2">Vagina</tissue>
    </source>
</reference>
<gene>
    <name evidence="3" type="primary">Pgr</name>
</gene>
<dbReference type="AlphaFoldDB" id="Q3UUZ5"/>
<dbReference type="AGR" id="MGI:97567"/>
<reference evidence="2" key="4">
    <citation type="journal article" date="2001" name="Nature">
        <title>Functional annotation of a full-length mouse cDNA collection.</title>
        <authorList>
            <consortium name="The RIKEN Genome Exploration Research Group Phase II Team and the FANTOM Consortium"/>
        </authorList>
    </citation>
    <scope>NUCLEOTIDE SEQUENCE</scope>
    <source>
        <strain evidence="2">C57BL/6J</strain>
        <tissue evidence="2">Vagina</tissue>
    </source>
</reference>
<reference evidence="2" key="2">
    <citation type="journal article" date="2000" name="Genome Res.">
        <title>Normalization and subtraction of cap-trapper-selected cDNAs to prepare full-length cDNA libraries for rapid discovery of new genes.</title>
        <authorList>
            <person name="Carninci P."/>
            <person name="Shibata Y."/>
            <person name="Hayatsu N."/>
            <person name="Sugahara Y."/>
            <person name="Shibata K."/>
            <person name="Itoh M."/>
            <person name="Konno H."/>
            <person name="Okazaki Y."/>
            <person name="Muramatsu M."/>
            <person name="Hayashizaki Y."/>
        </authorList>
    </citation>
    <scope>NUCLEOTIDE SEQUENCE</scope>
    <source>
        <strain evidence="2">C57BL/6J</strain>
        <tissue evidence="2">Vagina</tissue>
    </source>
</reference>
<sequence length="113" mass="13092">MLFLLVYMPPTMCLKCIMFFTGAWLFVISIHTSILHLSGQNEIRFLGLYPKSYFFNSSTYPAAIMFLLCQSLRKKKKESNFLPELDSRLLHVLTFKICFITPVKSFSVSHTVI</sequence>
<evidence type="ECO:0000313" key="3">
    <source>
        <dbReference type="MGI" id="MGI:97567"/>
    </source>
</evidence>
<reference evidence="2" key="5">
    <citation type="journal article" date="2002" name="Nature">
        <title>Analysis of the mouse transcriptome based on functional annotation of 60,770 full-length cDNAs.</title>
        <authorList>
            <consortium name="The FANTOM Consortium and the RIKEN Genome Exploration Research Group Phase I and II Team"/>
        </authorList>
    </citation>
    <scope>NUCLEOTIDE SEQUENCE</scope>
    <source>
        <strain evidence="2">C57BL/6J</strain>
        <tissue evidence="2">Vagina</tissue>
    </source>
</reference>
<feature type="transmembrane region" description="Helical" evidence="1">
    <location>
        <begin position="12"/>
        <end position="34"/>
    </location>
</feature>
<reference evidence="2" key="8">
    <citation type="journal article" date="2005" name="Science">
        <title>Antisense Transcription in the Mammalian Transcriptome.</title>
        <authorList>
            <consortium name="RIKEN Genome Exploration Research Group and Genome Science Group (Genome Network Project Core Group) and the FANTOM Consortium"/>
        </authorList>
    </citation>
    <scope>NUCLEOTIDE SEQUENCE</scope>
    <source>
        <strain evidence="2">C57BL/6J</strain>
        <tissue evidence="2">Vagina</tissue>
    </source>
</reference>
<reference evidence="2" key="3">
    <citation type="journal article" date="2000" name="Genome Res.">
        <title>RIKEN integrated sequence analysis (RISA) system--384-format sequencing pipeline with 384 multicapillary sequencer.</title>
        <authorList>
            <person name="Shibata K."/>
            <person name="Itoh M."/>
            <person name="Aizawa K."/>
            <person name="Nagaoka S."/>
            <person name="Sasaki N."/>
            <person name="Carninci P."/>
            <person name="Konno H."/>
            <person name="Akiyama J."/>
            <person name="Nishi K."/>
            <person name="Kitsunai T."/>
            <person name="Tashiro H."/>
            <person name="Itoh M."/>
            <person name="Sumi N."/>
            <person name="Ishii Y."/>
            <person name="Nakamura S."/>
            <person name="Hazama M."/>
            <person name="Nishine T."/>
            <person name="Harada A."/>
            <person name="Yamamoto R."/>
            <person name="Matsumoto H."/>
            <person name="Sakaguchi S."/>
            <person name="Ikegami T."/>
            <person name="Kashiwagi K."/>
            <person name="Fujiwake S."/>
            <person name="Inoue K."/>
            <person name="Togawa Y."/>
            <person name="Izawa M."/>
            <person name="Ohara E."/>
            <person name="Watahiki M."/>
            <person name="Yoneda Y."/>
            <person name="Ishikawa T."/>
            <person name="Ozawa K."/>
            <person name="Tanaka T."/>
            <person name="Matsuura S."/>
            <person name="Kawai J."/>
            <person name="Okazaki Y."/>
            <person name="Muramatsu M."/>
            <person name="Inoue Y."/>
            <person name="Kira A."/>
            <person name="Hayashizaki Y."/>
        </authorList>
    </citation>
    <scope>NUCLEOTIDE SEQUENCE</scope>
    <source>
        <strain evidence="2">C57BL/6J</strain>
        <tissue evidence="2">Vagina</tissue>
    </source>
</reference>
<dbReference type="MGI" id="MGI:97567">
    <property type="gene designation" value="Pgr"/>
</dbReference>
<protein>
    <submittedName>
        <fullName evidence="2">Uncharacterized protein</fullName>
    </submittedName>
</protein>
<proteinExistence type="evidence at transcript level"/>
<reference evidence="2" key="7">
    <citation type="journal article" date="2005" name="Science">
        <title>The Transcriptional Landscape of the Mammalian Genome.</title>
        <authorList>
            <consortium name="The FANTOM Consortium"/>
            <consortium name="Riken Genome Exploration Research Group and Genome Science Group (Genome Network Project Core Group)"/>
        </authorList>
    </citation>
    <scope>NUCLEOTIDE SEQUENCE</scope>
    <source>
        <strain evidence="2">C57BL/6J</strain>
        <tissue evidence="2">Vagina</tissue>
    </source>
</reference>
<accession>Q3UUZ5</accession>
<dbReference type="EMBL" id="AK137726">
    <property type="protein sequence ID" value="BAE23478.1"/>
    <property type="molecule type" value="mRNA"/>
</dbReference>
<feature type="transmembrane region" description="Helical" evidence="1">
    <location>
        <begin position="54"/>
        <end position="72"/>
    </location>
</feature>
<organism evidence="2">
    <name type="scientific">Mus musculus</name>
    <name type="common">Mouse</name>
    <dbReference type="NCBI Taxonomy" id="10090"/>
    <lineage>
        <taxon>Eukaryota</taxon>
        <taxon>Metazoa</taxon>
        <taxon>Chordata</taxon>
        <taxon>Craniata</taxon>
        <taxon>Vertebrata</taxon>
        <taxon>Euteleostomi</taxon>
        <taxon>Mammalia</taxon>
        <taxon>Eutheria</taxon>
        <taxon>Euarchontoglires</taxon>
        <taxon>Glires</taxon>
        <taxon>Rodentia</taxon>
        <taxon>Myomorpha</taxon>
        <taxon>Muroidea</taxon>
        <taxon>Muridae</taxon>
        <taxon>Murinae</taxon>
        <taxon>Mus</taxon>
        <taxon>Mus</taxon>
    </lineage>
</organism>
<name>Q3UUZ5_MOUSE</name>
<evidence type="ECO:0000313" key="2">
    <source>
        <dbReference type="EMBL" id="BAE23478.1"/>
    </source>
</evidence>